<evidence type="ECO:0000256" key="1">
    <source>
        <dbReference type="PROSITE-ProRule" id="PRU00339"/>
    </source>
</evidence>
<sequence length="742" mass="82299">MTSPRSFPSRRAVEAVVNAALAAQRRDGLADFGVRHPRLRQWIWHNWLNAVIGTLGDAVPPPERVTQAVQLALIWAISRLRPDGKVGLDGIDDNAWLHSTSWRPLLALACHHGLLTVPAFPARYRRHLQEAPVENLCGLWAVGPSTLYRYLDKAKRQLVDLFAESPTTGTHIFTLRQYCDTWLSARGLVDLDGSSWHARQADASFVAGRALDGLWHLFRSADTPAFLAALKRYGTEAAGSGQIDCMLEALSASDVVNAVEQVELSLRRANLWHLRHEVEREGEAISAAIRYAQGAGHPLQVGVAHAAMGQFLEERDRDRAMACFEQSIASFRVVIESGSDGDRSRAVDEYASCVVHLAWLYLRRNNPRAKALLDQVLNINGHHSIGEETLAALEQTWGEYWRCMGNPLRSLEHHHKALVIFQRLGHQRSIFNTYRNLSLIYSDAKQYELAIEYGKKVLEAATALPIEPEVLSGACINLGVAYFSLGELDQAINFYRQAIGISQQAGLRAHQIIVQYNLAEAHFERFKQRGDPEDESNGDFYAAAAARLSTEDKAHAQADAARALKREVLGTGDGPDRLLPAEHAAHFAEMAEVERLRLSLASPQSPAQQVRTHLAIARAYVNIATKERETALAIAARHQVSDDFSADLDELRRSFERELTREQQWDARWQQGASELLQPAQRNAALRRLMTSGAINKSGYAEVCGVSLATASKHLGLLADRGLLVQTGKGPSTRYLLPDSLN</sequence>
<accession>A0ABU9BJK4</accession>
<dbReference type="PROSITE" id="PS50005">
    <property type="entry name" value="TPR"/>
    <property type="match status" value="1"/>
</dbReference>
<dbReference type="SUPFAM" id="SSF48452">
    <property type="entry name" value="TPR-like"/>
    <property type="match status" value="1"/>
</dbReference>
<evidence type="ECO:0000313" key="3">
    <source>
        <dbReference type="Proteomes" id="UP001371218"/>
    </source>
</evidence>
<dbReference type="InterPro" id="IPR036390">
    <property type="entry name" value="WH_DNA-bd_sf"/>
</dbReference>
<organism evidence="2 3">
    <name type="scientific">Ideonella lacteola</name>
    <dbReference type="NCBI Taxonomy" id="2984193"/>
    <lineage>
        <taxon>Bacteria</taxon>
        <taxon>Pseudomonadati</taxon>
        <taxon>Pseudomonadota</taxon>
        <taxon>Betaproteobacteria</taxon>
        <taxon>Burkholderiales</taxon>
        <taxon>Sphaerotilaceae</taxon>
        <taxon>Ideonella</taxon>
    </lineage>
</organism>
<protein>
    <submittedName>
        <fullName evidence="2">Tetratricopeptide repeat protein</fullName>
    </submittedName>
</protein>
<keyword evidence="3" id="KW-1185">Reference proteome</keyword>
<dbReference type="Pfam" id="PF00515">
    <property type="entry name" value="TPR_1"/>
    <property type="match status" value="1"/>
</dbReference>
<dbReference type="Proteomes" id="UP001371218">
    <property type="component" value="Unassembled WGS sequence"/>
</dbReference>
<dbReference type="InterPro" id="IPR036388">
    <property type="entry name" value="WH-like_DNA-bd_sf"/>
</dbReference>
<dbReference type="Gene3D" id="1.10.10.10">
    <property type="entry name" value="Winged helix-like DNA-binding domain superfamily/Winged helix DNA-binding domain"/>
    <property type="match status" value="1"/>
</dbReference>
<dbReference type="InterPro" id="IPR011990">
    <property type="entry name" value="TPR-like_helical_dom_sf"/>
</dbReference>
<dbReference type="InterPro" id="IPR019734">
    <property type="entry name" value="TPR_rpt"/>
</dbReference>
<dbReference type="PANTHER" id="PTHR10098:SF108">
    <property type="entry name" value="TETRATRICOPEPTIDE REPEAT PROTEIN 28"/>
    <property type="match status" value="1"/>
</dbReference>
<proteinExistence type="predicted"/>
<dbReference type="EMBL" id="JBBUTG010000002">
    <property type="protein sequence ID" value="MEK8030147.1"/>
    <property type="molecule type" value="Genomic_DNA"/>
</dbReference>
<dbReference type="Gene3D" id="1.25.40.10">
    <property type="entry name" value="Tetratricopeptide repeat domain"/>
    <property type="match status" value="1"/>
</dbReference>
<reference evidence="2 3" key="1">
    <citation type="submission" date="2024-04" db="EMBL/GenBank/DDBJ databases">
        <title>Novel species of the genus Ideonella isolated from streams.</title>
        <authorList>
            <person name="Lu H."/>
        </authorList>
    </citation>
    <scope>NUCLEOTIDE SEQUENCE [LARGE SCALE GENOMIC DNA]</scope>
    <source>
        <strain evidence="2 3">DXS29W</strain>
    </source>
</reference>
<keyword evidence="1" id="KW-0802">TPR repeat</keyword>
<feature type="repeat" description="TPR" evidence="1">
    <location>
        <begin position="472"/>
        <end position="505"/>
    </location>
</feature>
<comment type="caution">
    <text evidence="2">The sequence shown here is derived from an EMBL/GenBank/DDBJ whole genome shotgun (WGS) entry which is preliminary data.</text>
</comment>
<gene>
    <name evidence="2" type="ORF">AACH06_04870</name>
</gene>
<dbReference type="SUPFAM" id="SSF46785">
    <property type="entry name" value="Winged helix' DNA-binding domain"/>
    <property type="match status" value="1"/>
</dbReference>
<dbReference type="RefSeq" id="WP_341424498.1">
    <property type="nucleotide sequence ID" value="NZ_JBBUTG010000002.1"/>
</dbReference>
<dbReference type="Pfam" id="PF13424">
    <property type="entry name" value="TPR_12"/>
    <property type="match status" value="1"/>
</dbReference>
<name>A0ABU9BJK4_9BURK</name>
<dbReference type="PANTHER" id="PTHR10098">
    <property type="entry name" value="RAPSYN-RELATED"/>
    <property type="match status" value="1"/>
</dbReference>
<dbReference type="SMART" id="SM00028">
    <property type="entry name" value="TPR"/>
    <property type="match status" value="3"/>
</dbReference>
<evidence type="ECO:0000313" key="2">
    <source>
        <dbReference type="EMBL" id="MEK8030147.1"/>
    </source>
</evidence>